<dbReference type="Gene3D" id="3.30.70.270">
    <property type="match status" value="1"/>
</dbReference>
<dbReference type="CDD" id="cd01949">
    <property type="entry name" value="GGDEF"/>
    <property type="match status" value="1"/>
</dbReference>
<dbReference type="InterPro" id="IPR050469">
    <property type="entry name" value="Diguanylate_Cyclase"/>
</dbReference>
<reference evidence="2" key="1">
    <citation type="journal article" date="2020" name="mSystems">
        <title>Genome- and Community-Level Interaction Insights into Carbon Utilization and Element Cycling Functions of Hydrothermarchaeota in Hydrothermal Sediment.</title>
        <authorList>
            <person name="Zhou Z."/>
            <person name="Liu Y."/>
            <person name="Xu W."/>
            <person name="Pan J."/>
            <person name="Luo Z.H."/>
            <person name="Li M."/>
        </authorList>
    </citation>
    <scope>NUCLEOTIDE SEQUENCE [LARGE SCALE GENOMIC DNA]</scope>
    <source>
        <strain evidence="2">HyVt-28</strain>
    </source>
</reference>
<dbReference type="SUPFAM" id="SSF52540">
    <property type="entry name" value="P-loop containing nucleoside triphosphate hydrolases"/>
    <property type="match status" value="1"/>
</dbReference>
<dbReference type="PANTHER" id="PTHR45138">
    <property type="entry name" value="REGULATORY COMPONENTS OF SENSORY TRANSDUCTION SYSTEM"/>
    <property type="match status" value="1"/>
</dbReference>
<gene>
    <name evidence="2" type="ORF">ENH14_02810</name>
</gene>
<dbReference type="EMBL" id="DRDR01000120">
    <property type="protein sequence ID" value="HDL60368.1"/>
    <property type="molecule type" value="Genomic_DNA"/>
</dbReference>
<dbReference type="GO" id="GO:0052621">
    <property type="term" value="F:diguanylate cyclase activity"/>
    <property type="evidence" value="ECO:0007669"/>
    <property type="project" value="TreeGrafter"/>
</dbReference>
<feature type="non-terminal residue" evidence="2">
    <location>
        <position position="621"/>
    </location>
</feature>
<dbReference type="GO" id="GO:0043709">
    <property type="term" value="P:cell adhesion involved in single-species biofilm formation"/>
    <property type="evidence" value="ECO:0007669"/>
    <property type="project" value="TreeGrafter"/>
</dbReference>
<comment type="caution">
    <text evidence="2">The sequence shown here is derived from an EMBL/GenBank/DDBJ whole genome shotgun (WGS) entry which is preliminary data.</text>
</comment>
<dbReference type="NCBIfam" id="TIGR00254">
    <property type="entry name" value="GGDEF"/>
    <property type="match status" value="1"/>
</dbReference>
<dbReference type="InterPro" id="IPR027417">
    <property type="entry name" value="P-loop_NTPase"/>
</dbReference>
<protein>
    <submittedName>
        <fullName evidence="2">Diguanylate cyclase</fullName>
    </submittedName>
</protein>
<dbReference type="SUPFAM" id="SSF55073">
    <property type="entry name" value="Nucleotide cyclase"/>
    <property type="match status" value="1"/>
</dbReference>
<dbReference type="InterPro" id="IPR041664">
    <property type="entry name" value="AAA_16"/>
</dbReference>
<dbReference type="FunFam" id="3.30.70.270:FF:000001">
    <property type="entry name" value="Diguanylate cyclase domain protein"/>
    <property type="match status" value="1"/>
</dbReference>
<dbReference type="InterPro" id="IPR029787">
    <property type="entry name" value="Nucleotide_cyclase"/>
</dbReference>
<dbReference type="SMART" id="SM00267">
    <property type="entry name" value="GGDEF"/>
    <property type="match status" value="1"/>
</dbReference>
<dbReference type="InterPro" id="IPR000160">
    <property type="entry name" value="GGDEF_dom"/>
</dbReference>
<dbReference type="Proteomes" id="UP000886381">
    <property type="component" value="Unassembled WGS sequence"/>
</dbReference>
<dbReference type="GO" id="GO:0005886">
    <property type="term" value="C:plasma membrane"/>
    <property type="evidence" value="ECO:0007669"/>
    <property type="project" value="TreeGrafter"/>
</dbReference>
<feature type="domain" description="GGDEF" evidence="1">
    <location>
        <begin position="38"/>
        <end position="167"/>
    </location>
</feature>
<dbReference type="GO" id="GO:1902201">
    <property type="term" value="P:negative regulation of bacterial-type flagellum-dependent cell motility"/>
    <property type="evidence" value="ECO:0007669"/>
    <property type="project" value="TreeGrafter"/>
</dbReference>
<dbReference type="PROSITE" id="PS50887">
    <property type="entry name" value="GGDEF"/>
    <property type="match status" value="1"/>
</dbReference>
<evidence type="ECO:0000259" key="1">
    <source>
        <dbReference type="PROSITE" id="PS50887"/>
    </source>
</evidence>
<name>A0A7V0Q5X4_UNCW3</name>
<sequence length="621" mass="73017">MFIDGQEVYLDELTGAKNRRYLNTFIKEEIKKYKRYNQFFSILLLDIDDFKVINDIHGHLEGDKVLKGFVDFLQRILRESDEIIRYGGDEFIVFLPNTDRDHAILVAQKILDKIKSIKIEGYKIGVSIGIAEFPRDGKDWDELFRKADHSLYMAKRKGKGQVGVPEEEEVLPVIPAKRFVDRTEDKKWLLEALKREGKFYLIRGSAGIGKTRLVKETYENLDNIVFLRGAAHSALSSIPFVPFREILTYFYNTRRIFFKEILVSLTDSEKKVLSRLFPQLNEEGEGIEFDRYKLFDTLRKIFDIASSRKKLVIFIDDLQWADRSTLELFYYLLRNSRGNIVFCAAYREEEIHYTDLDEFLTLVSRERIFEERTLSSMDYRGTKELVDAILTMPADKKVYEFLYNKSGGNPFFVEELIKELYNKGLLYFKNTWQLKKEAERFQIPRTIEDVIKRRIGELKEDPVLEIAACMGHEFNARLIQDAFNIDIGEVYDRIDKGIKLGIISEEGDDIFSFKEDIMRELLIKRIPESKRKYYHSRILKSLERMAPRVEGSAELLAYHAYMAGDKNKIREYALQAAHNSKRIFAYREALKFYEWYIQYEDDGKKKCRASLEMADIFVLIG</sequence>
<dbReference type="Pfam" id="PF13191">
    <property type="entry name" value="AAA_16"/>
    <property type="match status" value="1"/>
</dbReference>
<accession>A0A7V0Q5X4</accession>
<dbReference type="Pfam" id="PF00990">
    <property type="entry name" value="GGDEF"/>
    <property type="match status" value="1"/>
</dbReference>
<proteinExistence type="predicted"/>
<evidence type="ECO:0000313" key="2">
    <source>
        <dbReference type="EMBL" id="HDL60368.1"/>
    </source>
</evidence>
<organism evidence="2">
    <name type="scientific">candidate division WOR-3 bacterium</name>
    <dbReference type="NCBI Taxonomy" id="2052148"/>
    <lineage>
        <taxon>Bacteria</taxon>
        <taxon>Bacteria division WOR-3</taxon>
    </lineage>
</organism>
<dbReference type="AlphaFoldDB" id="A0A7V0Q5X4"/>
<dbReference type="PANTHER" id="PTHR45138:SF6">
    <property type="entry name" value="DIGUANYLATE CYCLASE DGCN"/>
    <property type="match status" value="1"/>
</dbReference>
<dbReference type="InterPro" id="IPR043128">
    <property type="entry name" value="Rev_trsase/Diguanyl_cyclase"/>
</dbReference>
<dbReference type="Gene3D" id="3.40.50.300">
    <property type="entry name" value="P-loop containing nucleotide triphosphate hydrolases"/>
    <property type="match status" value="1"/>
</dbReference>